<gene>
    <name evidence="5" type="ORF">BOH78_1028</name>
    <name evidence="3" type="ORF">C5L36_0C08800</name>
    <name evidence="6" type="ORF">CAS74_000894</name>
    <name evidence="7" type="ORF">CAS74_000901</name>
    <name evidence="4" type="ORF">JL09_g547</name>
</gene>
<reference evidence="4" key="2">
    <citation type="submission" date="2014-08" db="EMBL/GenBank/DDBJ databases">
        <title>Exploiting Issatchenkia orientalis SD108 for Succinic Acid Production.</title>
        <authorList>
            <person name="Xiao H."/>
            <person name="Shao Z."/>
            <person name="Jiang Y."/>
            <person name="Dole S."/>
            <person name="Zhao H."/>
        </authorList>
    </citation>
    <scope>NUCLEOTIDE SEQUENCE [LARGE SCALE GENOMIC DNA]</scope>
    <source>
        <strain evidence="4">SD108</strain>
    </source>
</reference>
<dbReference type="GO" id="GO:0031391">
    <property type="term" value="C:Elg1 RFC-like complex"/>
    <property type="evidence" value="ECO:0007669"/>
    <property type="project" value="EnsemblFungi"/>
</dbReference>
<keyword evidence="1" id="KW-0235">DNA replication</keyword>
<dbReference type="Proteomes" id="UP000195871">
    <property type="component" value="Unassembled WGS sequence"/>
</dbReference>
<dbReference type="PANTHER" id="PTHR11669:SF1">
    <property type="entry name" value="REPLICATION FACTOR C SUBUNIT 3"/>
    <property type="match status" value="1"/>
</dbReference>
<dbReference type="Pfam" id="PF13177">
    <property type="entry name" value="DNA_pol3_delta2"/>
    <property type="match status" value="1"/>
</dbReference>
<evidence type="ECO:0000256" key="1">
    <source>
        <dbReference type="ARBA" id="ARBA00022705"/>
    </source>
</evidence>
<dbReference type="PANTHER" id="PTHR11669">
    <property type="entry name" value="REPLICATION FACTOR C / DNA POLYMERASE III GAMMA-TAU SUBUNIT"/>
    <property type="match status" value="1"/>
</dbReference>
<accession>A0A099P5P7</accession>
<keyword evidence="11" id="KW-1185">Reference proteome</keyword>
<dbReference type="FunFam" id="3.40.50.300:FF:000136">
    <property type="entry name" value="Replication factor C subunit 5"/>
    <property type="match status" value="1"/>
</dbReference>
<evidence type="ECO:0000313" key="11">
    <source>
        <dbReference type="Proteomes" id="UP000249293"/>
    </source>
</evidence>
<name>A0A099P5P7_PICKU</name>
<organism evidence="4 8">
    <name type="scientific">Pichia kudriavzevii</name>
    <name type="common">Yeast</name>
    <name type="synonym">Issatchenkia orientalis</name>
    <dbReference type="NCBI Taxonomy" id="4909"/>
    <lineage>
        <taxon>Eukaryota</taxon>
        <taxon>Fungi</taxon>
        <taxon>Dikarya</taxon>
        <taxon>Ascomycota</taxon>
        <taxon>Saccharomycotina</taxon>
        <taxon>Pichiomycetes</taxon>
        <taxon>Pichiales</taxon>
        <taxon>Pichiaceae</taxon>
        <taxon>Pichia</taxon>
    </lineage>
</organism>
<evidence type="ECO:0000313" key="3">
    <source>
        <dbReference type="EMBL" id="AWU76968.1"/>
    </source>
</evidence>
<dbReference type="Gene3D" id="3.40.50.300">
    <property type="entry name" value="P-loop containing nucleotide triphosphate hydrolases"/>
    <property type="match status" value="1"/>
</dbReference>
<dbReference type="InterPro" id="IPR027417">
    <property type="entry name" value="P-loop_NTPase"/>
</dbReference>
<evidence type="ECO:0000313" key="9">
    <source>
        <dbReference type="Proteomes" id="UP000189274"/>
    </source>
</evidence>
<dbReference type="GO" id="GO:0007062">
    <property type="term" value="P:sister chromatid cohesion"/>
    <property type="evidence" value="ECO:0007669"/>
    <property type="project" value="EnsemblFungi"/>
</dbReference>
<sequence>MSLWADKYRPKTLNKLTFHGETTNQLTKLADSDSNFPHLLVYGPSGSGKKTRIMAMLRKLYGTSSIDNLKVDVKTFTTTSNRKLEFNVISSPCHVEITPSDMGNNDRVVIQDLLKELGQVEALDFSGLFKITKKDARGGDNIKEELTTPQKKFKVVIINESEKLSRDAQAALRRTMEKFSSTIRLILVCDSTSNIIDPIKSRTLGIRIGLPNKDSIRDVFEEILINEVDAKRCFPDDLDDRCIVYDHIIEESEYNLRLGIMMLEAMYMNNDVVTINTPTIKPDWQLVIESLAKGVIKDRSVARLTTSRTILYELLSHAIPGKLLLEKLMFNFIKLVDDFSALKRINQVKLEIVEAAALFDERLTLGSKDIFHLEGFLTRVMVILETDVNTY</sequence>
<dbReference type="Pfam" id="PF22534">
    <property type="entry name" value="RFC_C"/>
    <property type="match status" value="1"/>
</dbReference>
<dbReference type="InterPro" id="IPR008921">
    <property type="entry name" value="DNA_pol3_clamp-load_cplx_C"/>
</dbReference>
<dbReference type="SMART" id="SM00382">
    <property type="entry name" value="AAA"/>
    <property type="match status" value="1"/>
</dbReference>
<dbReference type="InterPro" id="IPR050238">
    <property type="entry name" value="DNA_Rep/Repair_Clamp_Loader"/>
</dbReference>
<dbReference type="STRING" id="4909.A0A099P5P7"/>
<reference evidence="9" key="3">
    <citation type="journal article" date="2017" name="Genome Announc.">
        <title>Genome sequences of Cyberlindnera fabianii 65, Pichia kudriavzevii 129, and Saccharomyces cerevisiae 131 isolated from fermented masau fruits in Zimbabwe.</title>
        <authorList>
            <person name="van Rijswijck I.M.H."/>
            <person name="Derks M.F.L."/>
            <person name="Abee T."/>
            <person name="de Ridder D."/>
            <person name="Smid E.J."/>
        </authorList>
    </citation>
    <scope>NUCLEOTIDE SEQUENCE [LARGE SCALE GENOMIC DNA]</scope>
    <source>
        <strain evidence="9">129</strain>
    </source>
</reference>
<dbReference type="EMBL" id="MQVM01000004">
    <property type="protein sequence ID" value="ONH76193.1"/>
    <property type="molecule type" value="Genomic_DNA"/>
</dbReference>
<dbReference type="eggNOG" id="KOG2035">
    <property type="taxonomic scope" value="Eukaryota"/>
</dbReference>
<evidence type="ECO:0000313" key="5">
    <source>
        <dbReference type="EMBL" id="ONH76193.1"/>
    </source>
</evidence>
<dbReference type="SUPFAM" id="SSF52540">
    <property type="entry name" value="P-loop containing nucleoside triphosphate hydrolases"/>
    <property type="match status" value="1"/>
</dbReference>
<dbReference type="VEuPathDB" id="FungiDB:C5L36_0C08800"/>
<evidence type="ECO:0000313" key="8">
    <source>
        <dbReference type="Proteomes" id="UP000029867"/>
    </source>
</evidence>
<dbReference type="GO" id="GO:0003689">
    <property type="term" value="F:DNA clamp loader activity"/>
    <property type="evidence" value="ECO:0007669"/>
    <property type="project" value="EnsemblFungi"/>
</dbReference>
<dbReference type="EMBL" id="JQFK01000003">
    <property type="protein sequence ID" value="KGK40265.1"/>
    <property type="molecule type" value="Genomic_DNA"/>
</dbReference>
<evidence type="ECO:0000259" key="2">
    <source>
        <dbReference type="SMART" id="SM00382"/>
    </source>
</evidence>
<dbReference type="EMBL" id="NHMM01000001">
    <property type="protein sequence ID" value="OUT24513.1"/>
    <property type="molecule type" value="Genomic_DNA"/>
</dbReference>
<dbReference type="Proteomes" id="UP000029867">
    <property type="component" value="Unassembled WGS sequence"/>
</dbReference>
<feature type="domain" description="AAA+ ATPase" evidence="2">
    <location>
        <begin position="35"/>
        <end position="210"/>
    </location>
</feature>
<evidence type="ECO:0000313" key="10">
    <source>
        <dbReference type="Proteomes" id="UP000195871"/>
    </source>
</evidence>
<dbReference type="AlphaFoldDB" id="A0A099P5P7"/>
<dbReference type="Proteomes" id="UP000249293">
    <property type="component" value="Chromosome 3"/>
</dbReference>
<reference evidence="6 10" key="5">
    <citation type="submission" date="2017-05" db="EMBL/GenBank/DDBJ databases">
        <title>The Genome Sequence of Candida krusei Ckrusei653.</title>
        <authorList>
            <person name="Cuomo C."/>
            <person name="Forche A."/>
            <person name="Young S."/>
            <person name="Abouelleil A."/>
            <person name="Cao P."/>
            <person name="Chapman S."/>
            <person name="Cusick C."/>
            <person name="Shea T."/>
            <person name="Nusbaum C."/>
            <person name="Birren B."/>
        </authorList>
    </citation>
    <scope>NUCLEOTIDE SEQUENCE [LARGE SCALE GENOMIC DNA]</scope>
    <source>
        <strain evidence="6 10">Ckrusei653</strain>
    </source>
</reference>
<dbReference type="GO" id="GO:0031389">
    <property type="term" value="C:Rad17 RFC-like complex"/>
    <property type="evidence" value="ECO:0007669"/>
    <property type="project" value="EnsemblFungi"/>
</dbReference>
<dbReference type="Proteomes" id="UP000189274">
    <property type="component" value="Unassembled WGS sequence"/>
</dbReference>
<dbReference type="GO" id="GO:0005663">
    <property type="term" value="C:DNA replication factor C complex"/>
    <property type="evidence" value="ECO:0007669"/>
    <property type="project" value="EnsemblFungi"/>
</dbReference>
<proteinExistence type="predicted"/>
<dbReference type="EMBL" id="NHMM01000001">
    <property type="protein sequence ID" value="OUT24506.1"/>
    <property type="molecule type" value="Genomic_DNA"/>
</dbReference>
<dbReference type="GO" id="GO:0031390">
    <property type="term" value="C:Ctf18 RFC-like complex"/>
    <property type="evidence" value="ECO:0007669"/>
    <property type="project" value="EnsemblFungi"/>
</dbReference>
<reference evidence="8" key="1">
    <citation type="journal article" date="2014" name="Microb. Cell Fact.">
        <title>Exploiting Issatchenkia orientalis SD108 for succinic acid production.</title>
        <authorList>
            <person name="Xiao H."/>
            <person name="Shao Z."/>
            <person name="Jiang Y."/>
            <person name="Dole S."/>
            <person name="Zhao H."/>
        </authorList>
    </citation>
    <scope>NUCLEOTIDE SEQUENCE [LARGE SCALE GENOMIC DNA]</scope>
    <source>
        <strain evidence="8">SD108</strain>
    </source>
</reference>
<evidence type="ECO:0000313" key="7">
    <source>
        <dbReference type="EMBL" id="OUT24513.1"/>
    </source>
</evidence>
<dbReference type="Gene3D" id="1.20.272.10">
    <property type="match status" value="1"/>
</dbReference>
<dbReference type="InterPro" id="IPR003593">
    <property type="entry name" value="AAA+_ATPase"/>
</dbReference>
<dbReference type="OrthoDB" id="761538at2759"/>
<dbReference type="EMBL" id="CP028775">
    <property type="protein sequence ID" value="AWU76968.1"/>
    <property type="molecule type" value="Genomic_DNA"/>
</dbReference>
<dbReference type="Gene3D" id="1.10.8.60">
    <property type="match status" value="1"/>
</dbReference>
<evidence type="ECO:0000313" key="4">
    <source>
        <dbReference type="EMBL" id="KGK40265.1"/>
    </source>
</evidence>
<reference evidence="3 11" key="6">
    <citation type="submission" date="2018-06" db="EMBL/GenBank/DDBJ databases">
        <title>Population genomics shows no distinction between pathogenic Candida krusei and environmental Pichia kudriavzevii: One species, four names.</title>
        <authorList>
            <person name="Douglass A.P."/>
            <person name="Offei B."/>
            <person name="Braun-Galleani S."/>
            <person name="Coughlan A.Y."/>
            <person name="Martos A."/>
            <person name="Ortiz-Merino R.A."/>
            <person name="Byrne K.P."/>
            <person name="Wolfe K.H."/>
        </authorList>
    </citation>
    <scope>NUCLEOTIDE SEQUENCE [LARGE SCALE GENOMIC DNA]</scope>
    <source>
        <strain evidence="3 11">CBS573</strain>
    </source>
</reference>
<reference evidence="5" key="4">
    <citation type="submission" date="2017-01" db="EMBL/GenBank/DDBJ databases">
        <authorList>
            <person name="Mah S.A."/>
            <person name="Swanson W.J."/>
            <person name="Moy G.W."/>
            <person name="Vacquier V.D."/>
        </authorList>
    </citation>
    <scope>NUCLEOTIDE SEQUENCE [LARGE SCALE GENOMIC DNA]</scope>
    <source>
        <strain evidence="5">129</strain>
    </source>
</reference>
<dbReference type="GO" id="GO:0003677">
    <property type="term" value="F:DNA binding"/>
    <property type="evidence" value="ECO:0007669"/>
    <property type="project" value="InterPro"/>
</dbReference>
<evidence type="ECO:0000313" key="6">
    <source>
        <dbReference type="EMBL" id="OUT24506.1"/>
    </source>
</evidence>
<protein>
    <submittedName>
        <fullName evidence="5">Replication factor C subunit 5</fullName>
    </submittedName>
</protein>
<dbReference type="SUPFAM" id="SSF48019">
    <property type="entry name" value="post-AAA+ oligomerization domain-like"/>
    <property type="match status" value="1"/>
</dbReference>
<dbReference type="GO" id="GO:0006281">
    <property type="term" value="P:DNA repair"/>
    <property type="evidence" value="ECO:0007669"/>
    <property type="project" value="TreeGrafter"/>
</dbReference>
<dbReference type="GO" id="GO:0006272">
    <property type="term" value="P:leading strand elongation"/>
    <property type="evidence" value="ECO:0007669"/>
    <property type="project" value="EnsemblFungi"/>
</dbReference>
<dbReference type="HOGENOM" id="CLU_042324_5_0_1"/>